<reference evidence="2" key="1">
    <citation type="journal article" date="2019" name="Gigascience">
        <title>De novo genome assembly of the endangered Acer yangbiense, a plant species with extremely small populations endemic to Yunnan Province, China.</title>
        <authorList>
            <person name="Yang J."/>
            <person name="Wariss H.M."/>
            <person name="Tao L."/>
            <person name="Zhang R."/>
            <person name="Yun Q."/>
            <person name="Hollingsworth P."/>
            <person name="Dao Z."/>
            <person name="Luo G."/>
            <person name="Guo H."/>
            <person name="Ma Y."/>
            <person name="Sun W."/>
        </authorList>
    </citation>
    <scope>NUCLEOTIDE SEQUENCE [LARGE SCALE GENOMIC DNA]</scope>
    <source>
        <strain evidence="2">cv. br00</strain>
    </source>
</reference>
<keyword evidence="2" id="KW-1185">Reference proteome</keyword>
<protein>
    <submittedName>
        <fullName evidence="1">Uncharacterized protein</fullName>
    </submittedName>
</protein>
<proteinExistence type="predicted"/>
<evidence type="ECO:0000313" key="2">
    <source>
        <dbReference type="Proteomes" id="UP000326939"/>
    </source>
</evidence>
<dbReference type="AlphaFoldDB" id="A0A5N5KIC5"/>
<organism evidence="1 2">
    <name type="scientific">Salix brachista</name>
    <dbReference type="NCBI Taxonomy" id="2182728"/>
    <lineage>
        <taxon>Eukaryota</taxon>
        <taxon>Viridiplantae</taxon>
        <taxon>Streptophyta</taxon>
        <taxon>Embryophyta</taxon>
        <taxon>Tracheophyta</taxon>
        <taxon>Spermatophyta</taxon>
        <taxon>Magnoliopsida</taxon>
        <taxon>eudicotyledons</taxon>
        <taxon>Gunneridae</taxon>
        <taxon>Pentapetalae</taxon>
        <taxon>rosids</taxon>
        <taxon>fabids</taxon>
        <taxon>Malpighiales</taxon>
        <taxon>Salicaceae</taxon>
        <taxon>Saliceae</taxon>
        <taxon>Salix</taxon>
    </lineage>
</organism>
<name>A0A5N5KIC5_9ROSI</name>
<evidence type="ECO:0000313" key="1">
    <source>
        <dbReference type="EMBL" id="KAB5530112.1"/>
    </source>
</evidence>
<accession>A0A5N5KIC5</accession>
<comment type="caution">
    <text evidence="1">The sequence shown here is derived from an EMBL/GenBank/DDBJ whole genome shotgun (WGS) entry which is preliminary data.</text>
</comment>
<dbReference type="Proteomes" id="UP000326939">
    <property type="component" value="Chromosome 13"/>
</dbReference>
<sequence length="66" mass="7428">MNHIEAGKTLECLISIIKIGVACFVELPRERMDIGNVVAELHRVRDILSGTRIRGQHEYVSVRQGV</sequence>
<dbReference type="EMBL" id="VDCV01000013">
    <property type="protein sequence ID" value="KAB5530112.1"/>
    <property type="molecule type" value="Genomic_DNA"/>
</dbReference>
<gene>
    <name evidence="1" type="ORF">DKX38_020193</name>
</gene>